<protein>
    <submittedName>
        <fullName evidence="2">Uncharacterized protein</fullName>
    </submittedName>
</protein>
<sequence length="132" mass="14696">MRRKARKEKIEESCRKICSVWTKRLKLRMGGMYKVRGKAEKATANASCSIIAIVYNMIMGIYTSYDEYSTHGEDMHASNLRHSCCNSGEGSDEDMVESKDLACNSPTDMFSKIISSLAMSDAISFAPTILSC</sequence>
<keyword evidence="1" id="KW-0812">Transmembrane</keyword>
<dbReference type="EMBL" id="QZWG01000003">
    <property type="protein sequence ID" value="RZC20585.1"/>
    <property type="molecule type" value="Genomic_DNA"/>
</dbReference>
<accession>A0A445LBK4</accession>
<keyword evidence="3" id="KW-1185">Reference proteome</keyword>
<gene>
    <name evidence="2" type="ORF">D0Y65_007108</name>
</gene>
<organism evidence="2 3">
    <name type="scientific">Glycine soja</name>
    <name type="common">Wild soybean</name>
    <dbReference type="NCBI Taxonomy" id="3848"/>
    <lineage>
        <taxon>Eukaryota</taxon>
        <taxon>Viridiplantae</taxon>
        <taxon>Streptophyta</taxon>
        <taxon>Embryophyta</taxon>
        <taxon>Tracheophyta</taxon>
        <taxon>Spermatophyta</taxon>
        <taxon>Magnoliopsida</taxon>
        <taxon>eudicotyledons</taxon>
        <taxon>Gunneridae</taxon>
        <taxon>Pentapetalae</taxon>
        <taxon>rosids</taxon>
        <taxon>fabids</taxon>
        <taxon>Fabales</taxon>
        <taxon>Fabaceae</taxon>
        <taxon>Papilionoideae</taxon>
        <taxon>50 kb inversion clade</taxon>
        <taxon>NPAAA clade</taxon>
        <taxon>indigoferoid/millettioid clade</taxon>
        <taxon>Phaseoleae</taxon>
        <taxon>Glycine</taxon>
        <taxon>Glycine subgen. Soja</taxon>
    </lineage>
</organism>
<dbReference type="Proteomes" id="UP000289340">
    <property type="component" value="Chromosome 3"/>
</dbReference>
<reference evidence="2 3" key="1">
    <citation type="submission" date="2018-09" db="EMBL/GenBank/DDBJ databases">
        <title>A high-quality reference genome of wild soybean provides a powerful tool to mine soybean genomes.</title>
        <authorList>
            <person name="Xie M."/>
            <person name="Chung C.Y.L."/>
            <person name="Li M.-W."/>
            <person name="Wong F.-L."/>
            <person name="Chan T.-F."/>
            <person name="Lam H.-M."/>
        </authorList>
    </citation>
    <scope>NUCLEOTIDE SEQUENCE [LARGE SCALE GENOMIC DNA]</scope>
    <source>
        <strain evidence="3">cv. W05</strain>
        <tissue evidence="2">Hypocotyl of etiolated seedlings</tissue>
    </source>
</reference>
<evidence type="ECO:0000313" key="2">
    <source>
        <dbReference type="EMBL" id="RZC20585.1"/>
    </source>
</evidence>
<dbReference type="AlphaFoldDB" id="A0A445LBK4"/>
<keyword evidence="1" id="KW-1133">Transmembrane helix</keyword>
<proteinExistence type="predicted"/>
<evidence type="ECO:0000256" key="1">
    <source>
        <dbReference type="SAM" id="Phobius"/>
    </source>
</evidence>
<evidence type="ECO:0000313" key="3">
    <source>
        <dbReference type="Proteomes" id="UP000289340"/>
    </source>
</evidence>
<feature type="transmembrane region" description="Helical" evidence="1">
    <location>
        <begin position="42"/>
        <end position="65"/>
    </location>
</feature>
<keyword evidence="1" id="KW-0472">Membrane</keyword>
<comment type="caution">
    <text evidence="2">The sequence shown here is derived from an EMBL/GenBank/DDBJ whole genome shotgun (WGS) entry which is preliminary data.</text>
</comment>
<name>A0A445LBK4_GLYSO</name>